<dbReference type="GO" id="GO:0000175">
    <property type="term" value="F:3'-5'-RNA exonuclease activity"/>
    <property type="evidence" value="ECO:0007669"/>
    <property type="project" value="TreeGrafter"/>
</dbReference>
<gene>
    <name evidence="3" type="ORF">BEMITA_LOCUS5470</name>
</gene>
<dbReference type="Proteomes" id="UP001152759">
    <property type="component" value="Chromosome 3"/>
</dbReference>
<dbReference type="InterPro" id="IPR005135">
    <property type="entry name" value="Endo/exonuclease/phosphatase"/>
</dbReference>
<protein>
    <recommendedName>
        <fullName evidence="2">Endonuclease/exonuclease/phosphatase domain-containing protein</fullName>
    </recommendedName>
</protein>
<dbReference type="PANTHER" id="PTHR12121">
    <property type="entry name" value="CARBON CATABOLITE REPRESSOR PROTEIN 4"/>
    <property type="match status" value="1"/>
</dbReference>
<proteinExistence type="predicted"/>
<reference evidence="3" key="1">
    <citation type="submission" date="2021-12" db="EMBL/GenBank/DDBJ databases">
        <authorList>
            <person name="King R."/>
        </authorList>
    </citation>
    <scope>NUCLEOTIDE SEQUENCE</scope>
</reference>
<dbReference type="Gene3D" id="3.60.10.10">
    <property type="entry name" value="Endonuclease/exonuclease/phosphatase"/>
    <property type="match status" value="1"/>
</dbReference>
<feature type="compositionally biased region" description="Basic and acidic residues" evidence="1">
    <location>
        <begin position="494"/>
        <end position="516"/>
    </location>
</feature>
<feature type="domain" description="Endonuclease/exonuclease/phosphatase" evidence="2">
    <location>
        <begin position="224"/>
        <end position="606"/>
    </location>
</feature>
<evidence type="ECO:0000259" key="2">
    <source>
        <dbReference type="Pfam" id="PF03372"/>
    </source>
</evidence>
<dbReference type="SUPFAM" id="SSF56219">
    <property type="entry name" value="DNase I-like"/>
    <property type="match status" value="1"/>
</dbReference>
<feature type="region of interest" description="Disordered" evidence="1">
    <location>
        <begin position="494"/>
        <end position="521"/>
    </location>
</feature>
<evidence type="ECO:0000313" key="3">
    <source>
        <dbReference type="EMBL" id="CAH0386339.1"/>
    </source>
</evidence>
<evidence type="ECO:0000256" key="1">
    <source>
        <dbReference type="SAM" id="MobiDB-lite"/>
    </source>
</evidence>
<accession>A0A9P0A7L1</accession>
<dbReference type="AlphaFoldDB" id="A0A9P0A7L1"/>
<dbReference type="InterPro" id="IPR050410">
    <property type="entry name" value="CCR4/nocturin_mRNA_transcr"/>
</dbReference>
<dbReference type="Pfam" id="PF03372">
    <property type="entry name" value="Exo_endo_phos"/>
    <property type="match status" value="1"/>
</dbReference>
<sequence>MLNLVRNSRSVFLFRDFSILSRSNPHPLPDSFKSSFSHRYIVSSSKLLSVSTNSFHAVLDDLMRGKHKSKKNKKKTANYVTKKAKVLLSWAKYFPTFNKFVISAMSRSNASCSTTPQKFDETVTVTSMDSDDDVVILDMPERDDVQVLYDSHQQNDQRRYFLKNEEDFQSQRTLSAAEIKEAAKQGKEKYEEIRQEQFTKFGEEMFANEAAPKLSREGFVFRVLSWNILSQKLMEQHRYLYSNSLNVSLDWEYRKTQILSEIKDSNADILTLQEVEEQSFHAISELKNLGYTGIFKKRTNDKIDGCAIYYRPDKLTLKEHAFVEFYQPGVRLLDRDNIGIVARFEPKDSEGNEFIVATTHLLYNPKRHDIKLVQMQLLLAEVERLAFSGALRQGDKLIPMYHPCILTGDMNLSPQSGVYNLITEGKLQYEQLSSRNLSTLDSPNSFHTLPRVLLPPYLGITDNCQHEKLISQRTFMRQSIEEESRLVSLYNSERRSDRYRRSEEPNWRDSDDRNFNRTDSQSKYGTGILSHNLKFKSVYPHLKNGAPEVTTHQDWWITVDYIFYSPVIQQEQESSLRLVSFKGLPSANEAADYLKTIPNLFCGSDHLPLVSTFFLAKS</sequence>
<dbReference type="EMBL" id="OU963864">
    <property type="protein sequence ID" value="CAH0386339.1"/>
    <property type="molecule type" value="Genomic_DNA"/>
</dbReference>
<keyword evidence="4" id="KW-1185">Reference proteome</keyword>
<name>A0A9P0A7L1_BEMTA</name>
<evidence type="ECO:0000313" key="4">
    <source>
        <dbReference type="Proteomes" id="UP001152759"/>
    </source>
</evidence>
<organism evidence="3 4">
    <name type="scientific">Bemisia tabaci</name>
    <name type="common">Sweetpotato whitefly</name>
    <name type="synonym">Aleurodes tabaci</name>
    <dbReference type="NCBI Taxonomy" id="7038"/>
    <lineage>
        <taxon>Eukaryota</taxon>
        <taxon>Metazoa</taxon>
        <taxon>Ecdysozoa</taxon>
        <taxon>Arthropoda</taxon>
        <taxon>Hexapoda</taxon>
        <taxon>Insecta</taxon>
        <taxon>Pterygota</taxon>
        <taxon>Neoptera</taxon>
        <taxon>Paraneoptera</taxon>
        <taxon>Hemiptera</taxon>
        <taxon>Sternorrhyncha</taxon>
        <taxon>Aleyrodoidea</taxon>
        <taxon>Aleyrodidae</taxon>
        <taxon>Aleyrodinae</taxon>
        <taxon>Bemisia</taxon>
    </lineage>
</organism>
<dbReference type="PANTHER" id="PTHR12121:SF34">
    <property type="entry name" value="PROTEIN ANGEL"/>
    <property type="match status" value="1"/>
</dbReference>
<dbReference type="InterPro" id="IPR036691">
    <property type="entry name" value="Endo/exonu/phosph_ase_sf"/>
</dbReference>